<dbReference type="InterPro" id="IPR029058">
    <property type="entry name" value="AB_hydrolase_fold"/>
</dbReference>
<feature type="signal peptide" evidence="2">
    <location>
        <begin position="1"/>
        <end position="22"/>
    </location>
</feature>
<evidence type="ECO:0000313" key="6">
    <source>
        <dbReference type="Proteomes" id="UP000279089"/>
    </source>
</evidence>
<keyword evidence="1" id="KW-0393">Immunoglobulin domain</keyword>
<dbReference type="SUPFAM" id="SSF53474">
    <property type="entry name" value="alpha/beta-Hydrolases"/>
    <property type="match status" value="1"/>
</dbReference>
<dbReference type="Proteomes" id="UP000279089">
    <property type="component" value="Unassembled WGS sequence"/>
</dbReference>
<dbReference type="Gene3D" id="2.60.40.10">
    <property type="entry name" value="Immunoglobulins"/>
    <property type="match status" value="9"/>
</dbReference>
<feature type="domain" description="Fibronectin type-III" evidence="3">
    <location>
        <begin position="1874"/>
        <end position="1964"/>
    </location>
</feature>
<evidence type="ECO:0000259" key="4">
    <source>
        <dbReference type="PROSITE" id="PS51820"/>
    </source>
</evidence>
<dbReference type="GO" id="GO:0016020">
    <property type="term" value="C:membrane"/>
    <property type="evidence" value="ECO:0007669"/>
    <property type="project" value="InterPro"/>
</dbReference>
<dbReference type="PROSITE" id="PS50853">
    <property type="entry name" value="FN3"/>
    <property type="match status" value="6"/>
</dbReference>
<dbReference type="NCBIfam" id="TIGR04183">
    <property type="entry name" value="Por_Secre_tail"/>
    <property type="match status" value="1"/>
</dbReference>
<dbReference type="SUPFAM" id="SSF49265">
    <property type="entry name" value="Fibronectin type III"/>
    <property type="match status" value="4"/>
</dbReference>
<dbReference type="Gene3D" id="3.40.50.1820">
    <property type="entry name" value="alpha/beta hydrolase"/>
    <property type="match status" value="1"/>
</dbReference>
<dbReference type="InterPro" id="IPR013783">
    <property type="entry name" value="Ig-like_fold"/>
</dbReference>
<feature type="domain" description="Fibronectin type-III" evidence="3">
    <location>
        <begin position="455"/>
        <end position="548"/>
    </location>
</feature>
<feature type="domain" description="Fibronectin type-III" evidence="3">
    <location>
        <begin position="1505"/>
        <end position="1600"/>
    </location>
</feature>
<feature type="chain" id="PRO_5017985439" evidence="2">
    <location>
        <begin position="23"/>
        <end position="2269"/>
    </location>
</feature>
<dbReference type="Pfam" id="PF07691">
    <property type="entry name" value="PA14"/>
    <property type="match status" value="2"/>
</dbReference>
<feature type="domain" description="PA14" evidence="4">
    <location>
        <begin position="638"/>
        <end position="782"/>
    </location>
</feature>
<keyword evidence="6" id="KW-1185">Reference proteome</keyword>
<dbReference type="InterPro" id="IPR037524">
    <property type="entry name" value="PA14/GLEYA"/>
</dbReference>
<dbReference type="SUPFAM" id="SSF56988">
    <property type="entry name" value="Anthrax protective antigen"/>
    <property type="match status" value="2"/>
</dbReference>
<protein>
    <submittedName>
        <fullName evidence="5">T9SS C-terminal target domain-containing protein</fullName>
    </submittedName>
</protein>
<accession>A0A3N4MEK6</accession>
<dbReference type="PANTHER" id="PTHR14340:SF9">
    <property type="entry name" value="FIBRONECTIN TYPE-III DOMAIN-CONTAINING PROTEIN"/>
    <property type="match status" value="1"/>
</dbReference>
<dbReference type="Pfam" id="PF00041">
    <property type="entry name" value="fn3"/>
    <property type="match status" value="3"/>
</dbReference>
<dbReference type="CDD" id="cd00146">
    <property type="entry name" value="PKD"/>
    <property type="match status" value="1"/>
</dbReference>
<dbReference type="SMART" id="SM00060">
    <property type="entry name" value="FN3"/>
    <property type="match status" value="6"/>
</dbReference>
<dbReference type="EMBL" id="RMBX01000017">
    <property type="protein sequence ID" value="RPD38149.1"/>
    <property type="molecule type" value="Genomic_DNA"/>
</dbReference>
<dbReference type="InterPro" id="IPR036116">
    <property type="entry name" value="FN3_sf"/>
</dbReference>
<dbReference type="CDD" id="cd00063">
    <property type="entry name" value="FN3"/>
    <property type="match status" value="6"/>
</dbReference>
<dbReference type="InterPro" id="IPR026444">
    <property type="entry name" value="Secre_tail"/>
</dbReference>
<dbReference type="Pfam" id="PF05345">
    <property type="entry name" value="He_PIG"/>
    <property type="match status" value="1"/>
</dbReference>
<organism evidence="5 6">
    <name type="scientific">Chitinophaga barathri</name>
    <dbReference type="NCBI Taxonomy" id="1647451"/>
    <lineage>
        <taxon>Bacteria</taxon>
        <taxon>Pseudomonadati</taxon>
        <taxon>Bacteroidota</taxon>
        <taxon>Chitinophagia</taxon>
        <taxon>Chitinophagales</taxon>
        <taxon>Chitinophagaceae</taxon>
        <taxon>Chitinophaga</taxon>
    </lineage>
</organism>
<dbReference type="OrthoDB" id="9803616at2"/>
<dbReference type="Pfam" id="PF17963">
    <property type="entry name" value="Big_9"/>
    <property type="match status" value="1"/>
</dbReference>
<dbReference type="InterPro" id="IPR015919">
    <property type="entry name" value="Cadherin-like_sf"/>
</dbReference>
<dbReference type="SUPFAM" id="SSF49313">
    <property type="entry name" value="Cadherin-like"/>
    <property type="match status" value="2"/>
</dbReference>
<evidence type="ECO:0000259" key="3">
    <source>
        <dbReference type="PROSITE" id="PS50853"/>
    </source>
</evidence>
<evidence type="ECO:0000256" key="1">
    <source>
        <dbReference type="ARBA" id="ARBA00023319"/>
    </source>
</evidence>
<dbReference type="SMART" id="SM00758">
    <property type="entry name" value="PA14"/>
    <property type="match status" value="2"/>
</dbReference>
<dbReference type="PROSITE" id="PS51820">
    <property type="entry name" value="PA14"/>
    <property type="match status" value="2"/>
</dbReference>
<keyword evidence="2" id="KW-0732">Signal</keyword>
<dbReference type="Pfam" id="PF18962">
    <property type="entry name" value="Por_Secre_tail"/>
    <property type="match status" value="1"/>
</dbReference>
<name>A0A3N4MEK6_9BACT</name>
<dbReference type="GO" id="GO:0005509">
    <property type="term" value="F:calcium ion binding"/>
    <property type="evidence" value="ECO:0007669"/>
    <property type="project" value="InterPro"/>
</dbReference>
<feature type="domain" description="Fibronectin type-III" evidence="3">
    <location>
        <begin position="554"/>
        <end position="642"/>
    </location>
</feature>
<evidence type="ECO:0000313" key="5">
    <source>
        <dbReference type="EMBL" id="RPD38149.1"/>
    </source>
</evidence>
<feature type="domain" description="Fibronectin type-III" evidence="3">
    <location>
        <begin position="1035"/>
        <end position="1131"/>
    </location>
</feature>
<sequence>MNKFYMLLLSFLCVIGSSSLRAQTGILDPNDPVIEYNPASPPATPTWGIIAKWVKTTRVGWNTSSYKCYYYNGIQFRIKFPKSYQHGVADGKKYPLIVFWHGLGEKGTAYDNEYQLFHGGEVHRNAIDNDKFDGFMLYPQSQAGFFGNAQYDAVRDLIMNVLVPQVKVDQFRITANGLSGGGTAVWGFMIRHPKLVAGAAPISAVTLAFKDAIPSYKYTPVWLFQGGSDVNPHPSAAQNVNAAALAAGANFKLSEYAAYGHGCWYAAWAEQDYFPFMTRAHKANPWPLFGRTEFCSNDPINVTLGLTAGFDQYEWRKNGTVIPGATGNTLVVNSIGTYDARLRDGSTWTPWSPVPVVIKIKAATVSPNITTPPLTSKVIPALDGKDSVVLQVPAGFTSYLWKKATDNTTLGTQRIFVAKDSGLYVVKVTEQFGCSSDFSAPFKVVKATGTPAPSPASNLIAKAISKTQIELDWSENPNPANNETGFEVYRSTTAGSGYTLAGITAPNVVTFTDSNLDPNKTYYYVVRAVNESGAATTSNEANAITQADSTPPTAPGAVTVTATSKNSVSLSWTASTDDVGVHKYDVYINGSKAYTLPGTQTTFTAANLIYQQSYTFVIKARDLTGNESTASNQATAAAVNRGLNYKYYHGSFSTLPDFATLTPVKTGVSPRADITVRTQNDNFAFLWEGYINIPVTGNYTFETYSDDGSKLYIGSYSHGATAVVNNDGLHGSQYAEGTKYLTAGVHPFAATFFEQGGGEVMQIFWKNTAHGVTSRQEIPASYFSDEPPAGGAKPAAPTNVKATAVSYKRINLTWNDNSNNEYGFEIYRGNSLSGTFEIIATKPANTVSFADSTLQPATTYYYKVQAINKDGNSGFAASEAGGLQYSYYEAASFSQLPDFNTLTPVKSGVVENVDISPRNRNEQIAFKFSGYISIPTTGTYTFYTASDDGSKLYIGGFAPGDLVVNNDYAQPVTERSGNKTLNAGIYPIYITFYQGGGGYGMSAGYTGPGIAKQAFPNSAFANPNMMATTLPLPGAPVAPSLLGTTLVQSNKIGLKWNDNSNNETSFEIFRSVNDNSNFKLQATIAGSDSSKAVYTDSSLFANVNYYYKVRAVNVGGSSAFSNETTALTLNTVPVLEDQPHRYMHFGTQLTVNVTANDPDGEPITLTAANVPAFGTFTDNGDGTGSFLFSNPGESAQQTYSGISITATDQHSGVVSKTFDLTVNANFKPILGTVANQTISEKGTAQINVAVTNDNGTDDLTWTYTGLPSFAAVVSEGKNSTITLNPGYADGGTYNVSVKVADNVGGDDTKNFTITVNEVNPNFFVYINFNGTVYDEAAPWNNTHKSAMVLNDLFSNLKNNSGANTGYSLKVMTPWQQINGGSNLFNGGLRTGNNSGVYTDNVLSGSYWTTTVKQTMNVAGLNSNYKYNFTFTASRNASGNYTANYIIGTDTVSLNAAMNTANAVSIRGISPDVNGVIPVHLQAPAGSSAAHIGAMVIEAVYDDGTAPVAPTNLAARNTPTGIRLSWKDLAYNESAYEVYRATTLNGTYTLLNPGIYSPNDTAYTDNTSAANSEYFYAVRAVSTGGASSSYTDTVSIVAANRLPVVNAVTNVSMKTGDVLNIALSSTDSPGETLTLSATDLPDFAILTPSGNGAGTLALTPTNTSIGKYTVTLKATDNHGGVGSQTFTITVRDKNITSIYVNCNQVNPEAAPWNNFNTLPMAGRAITNMLDETGAASGVTITLVDQLTGANTLGGVTGDNSGVFPDRVMSSLYYEQTTTAKRIRLTGLNAGRKYNLVFFGSEGNVSDNRTTVYTVGAQSVQLQASGNTSKTVQLNGLTPDGSGAIEFTIARAPGAIIAYLNALVIQSYVETAVPLSPDNLTAVGKSRSTIQLNWNNKASNATGVEIYRSATLNGTYSLVTTVGATVTTYPDINLSENTRYYYKIRAKNAAQFSDYSATATGSTLSHAVYINFNVSNPAPTPWNNTNTLPNAGNNIGQKLDNMIDDQGSPVSTVMTIHRNFTGTIPNGMNTGNNSGIYPDAVMSVCYYVDKGDTSGVTFSGLNQSMAYSFVFFASRAGGGDKVLGTYEINGKTVSLNGMNNISETVQIDNVVPDSNGEVKLTIYTAPSGQLAYLNALVIQATTRADLPGGGGGYGPPSLVMATDNNGGNFQAVTNNNAKTGVTAITVENVYPNPASSFVNLLVKNEGKSEKVLIKMFDLTGKLIIAKPGLELPTGTHQIRLDFNGAVRPGIYLIQLLTTDNKTIKVVKLIKQ</sequence>
<feature type="domain" description="PA14" evidence="4">
    <location>
        <begin position="878"/>
        <end position="1019"/>
    </location>
</feature>
<dbReference type="InterPro" id="IPR003961">
    <property type="entry name" value="FN3_dom"/>
</dbReference>
<gene>
    <name evidence="5" type="ORF">EG028_26160</name>
</gene>
<proteinExistence type="predicted"/>
<dbReference type="PANTHER" id="PTHR14340">
    <property type="entry name" value="MICROFIBRIL-ASSOCIATED GLYCOPROTEIN 3"/>
    <property type="match status" value="1"/>
</dbReference>
<evidence type="ECO:0000256" key="2">
    <source>
        <dbReference type="SAM" id="SignalP"/>
    </source>
</evidence>
<feature type="domain" description="Fibronectin type-III" evidence="3">
    <location>
        <begin position="796"/>
        <end position="886"/>
    </location>
</feature>
<dbReference type="RefSeq" id="WP_120515986.1">
    <property type="nucleotide sequence ID" value="NZ_QXZY01000004.1"/>
</dbReference>
<reference evidence="6" key="1">
    <citation type="submission" date="2018-11" db="EMBL/GenBank/DDBJ databases">
        <title>Chitinophaga lutea sp.nov., isolate from arsenic contaminated soil.</title>
        <authorList>
            <person name="Zong Y."/>
        </authorList>
    </citation>
    <scope>NUCLEOTIDE SEQUENCE [LARGE SCALE GENOMIC DNA]</scope>
    <source>
        <strain evidence="6">YLT18</strain>
    </source>
</reference>
<comment type="caution">
    <text evidence="5">The sequence shown here is derived from an EMBL/GenBank/DDBJ whole genome shotgun (WGS) entry which is preliminary data.</text>
</comment>
<dbReference type="InterPro" id="IPR011658">
    <property type="entry name" value="PA14_dom"/>
</dbReference>